<feature type="compositionally biased region" description="Basic and acidic residues" evidence="1">
    <location>
        <begin position="71"/>
        <end position="81"/>
    </location>
</feature>
<reference evidence="2" key="1">
    <citation type="submission" date="2020-10" db="EMBL/GenBank/DDBJ databases">
        <authorList>
            <person name="Kikuchi T."/>
        </authorList>
    </citation>
    <scope>NUCLEOTIDE SEQUENCE</scope>
    <source>
        <strain evidence="2">NKZ352</strain>
    </source>
</reference>
<evidence type="ECO:0000256" key="1">
    <source>
        <dbReference type="SAM" id="MobiDB-lite"/>
    </source>
</evidence>
<feature type="compositionally biased region" description="Acidic residues" evidence="1">
    <location>
        <begin position="44"/>
        <end position="58"/>
    </location>
</feature>
<dbReference type="EMBL" id="CAJGYM010000011">
    <property type="protein sequence ID" value="CAD6189506.1"/>
    <property type="molecule type" value="Genomic_DNA"/>
</dbReference>
<proteinExistence type="predicted"/>
<dbReference type="Proteomes" id="UP000835052">
    <property type="component" value="Unassembled WGS sequence"/>
</dbReference>
<sequence>MDVAEESEKVEEKLEKKRPMWSLQPWKITSPDAPHSGAFHDPVAEDNDEEPTFSEDMVEERKRLKKATKKKPNDGVVDEKPSPVPEEEEVDVVPHTTDVMVTDQGQIPVEQESGEGQEVQQEQQQEQEQECDPNAYPGEW</sequence>
<comment type="caution">
    <text evidence="2">The sequence shown here is derived from an EMBL/GenBank/DDBJ whole genome shotgun (WGS) entry which is preliminary data.</text>
</comment>
<feature type="region of interest" description="Disordered" evidence="1">
    <location>
        <begin position="1"/>
        <end position="140"/>
    </location>
</feature>
<name>A0A8S1GZS4_9PELO</name>
<organism evidence="2 3">
    <name type="scientific">Caenorhabditis auriculariae</name>
    <dbReference type="NCBI Taxonomy" id="2777116"/>
    <lineage>
        <taxon>Eukaryota</taxon>
        <taxon>Metazoa</taxon>
        <taxon>Ecdysozoa</taxon>
        <taxon>Nematoda</taxon>
        <taxon>Chromadorea</taxon>
        <taxon>Rhabditida</taxon>
        <taxon>Rhabditina</taxon>
        <taxon>Rhabditomorpha</taxon>
        <taxon>Rhabditoidea</taxon>
        <taxon>Rhabditidae</taxon>
        <taxon>Peloderinae</taxon>
        <taxon>Caenorhabditis</taxon>
    </lineage>
</organism>
<evidence type="ECO:0000313" key="2">
    <source>
        <dbReference type="EMBL" id="CAD6189506.1"/>
    </source>
</evidence>
<feature type="compositionally biased region" description="Basic and acidic residues" evidence="1">
    <location>
        <begin position="1"/>
        <end position="18"/>
    </location>
</feature>
<evidence type="ECO:0000313" key="3">
    <source>
        <dbReference type="Proteomes" id="UP000835052"/>
    </source>
</evidence>
<dbReference type="AlphaFoldDB" id="A0A8S1GZS4"/>
<protein>
    <submittedName>
        <fullName evidence="2">Uncharacterized protein</fullName>
    </submittedName>
</protein>
<gene>
    <name evidence="2" type="ORF">CAUJ_LOCUS5425</name>
</gene>
<feature type="compositionally biased region" description="Low complexity" evidence="1">
    <location>
        <begin position="109"/>
        <end position="124"/>
    </location>
</feature>
<accession>A0A8S1GZS4</accession>
<keyword evidence="3" id="KW-1185">Reference proteome</keyword>